<name>A0ABR3V937_HUMIN</name>
<feature type="domain" description="DUF7924" evidence="1">
    <location>
        <begin position="37"/>
        <end position="262"/>
    </location>
</feature>
<evidence type="ECO:0000313" key="3">
    <source>
        <dbReference type="Proteomes" id="UP001583172"/>
    </source>
</evidence>
<evidence type="ECO:0000259" key="1">
    <source>
        <dbReference type="Pfam" id="PF25545"/>
    </source>
</evidence>
<gene>
    <name evidence="2" type="ORF">VTJ49DRAFT_2780</name>
</gene>
<accession>A0ABR3V937</accession>
<dbReference type="Proteomes" id="UP001583172">
    <property type="component" value="Unassembled WGS sequence"/>
</dbReference>
<protein>
    <recommendedName>
        <fullName evidence="1">DUF7924 domain-containing protein</fullName>
    </recommendedName>
</protein>
<dbReference type="Pfam" id="PF25545">
    <property type="entry name" value="DUF7924"/>
    <property type="match status" value="1"/>
</dbReference>
<comment type="caution">
    <text evidence="2">The sequence shown here is derived from an EMBL/GenBank/DDBJ whole genome shotgun (WGS) entry which is preliminary data.</text>
</comment>
<sequence length="311" mass="35194">MHDSPLGLDAASQDLCQSLRQRTPPVPSDTLFRGDIFETTCAKLHGKNEPRVVQDIGRLIVPSAETLATFGEKHLDILVESVDEEWNNSIPLTHPHPQPDYSVGFKRGAFTEDQLAKLAPYIGNFFAGDQPYFMATYYMYFPFLTCEVKSSSTVLDVADRQNAHSMTLAVRGIVHLFHLAKREHEVNRQILGFSVSHDHRSVRIYGHYPEIVGQDTKYYRHLIHDFSFTPPNGENKWIAYRFTRNVYDTWVAEHFKRICSAIDQIPSDPSELNLDVSSPLVTTGISQQAGSMEGTEAPSGAYQVRTDYLEE</sequence>
<dbReference type="PANTHER" id="PTHR42470">
    <property type="entry name" value="VAST DOMAIN-CONTAINING PROTEIN"/>
    <property type="match status" value="1"/>
</dbReference>
<reference evidence="2 3" key="1">
    <citation type="journal article" date="2024" name="Commun. Biol.">
        <title>Comparative genomic analysis of thermophilic fungi reveals convergent evolutionary adaptations and gene losses.</title>
        <authorList>
            <person name="Steindorff A.S."/>
            <person name="Aguilar-Pontes M.V."/>
            <person name="Robinson A.J."/>
            <person name="Andreopoulos B."/>
            <person name="LaButti K."/>
            <person name="Kuo A."/>
            <person name="Mondo S."/>
            <person name="Riley R."/>
            <person name="Otillar R."/>
            <person name="Haridas S."/>
            <person name="Lipzen A."/>
            <person name="Grimwood J."/>
            <person name="Schmutz J."/>
            <person name="Clum A."/>
            <person name="Reid I.D."/>
            <person name="Moisan M.C."/>
            <person name="Butler G."/>
            <person name="Nguyen T.T.M."/>
            <person name="Dewar K."/>
            <person name="Conant G."/>
            <person name="Drula E."/>
            <person name="Henrissat B."/>
            <person name="Hansel C."/>
            <person name="Singer S."/>
            <person name="Hutchinson M.I."/>
            <person name="de Vries R.P."/>
            <person name="Natvig D.O."/>
            <person name="Powell A.J."/>
            <person name="Tsang A."/>
            <person name="Grigoriev I.V."/>
        </authorList>
    </citation>
    <scope>NUCLEOTIDE SEQUENCE [LARGE SCALE GENOMIC DNA]</scope>
    <source>
        <strain evidence="2 3">CBS 620.91</strain>
    </source>
</reference>
<proteinExistence type="predicted"/>
<dbReference type="PANTHER" id="PTHR42470:SF2">
    <property type="match status" value="1"/>
</dbReference>
<keyword evidence="3" id="KW-1185">Reference proteome</keyword>
<dbReference type="EMBL" id="JAZGSY010000220">
    <property type="protein sequence ID" value="KAL1838349.1"/>
    <property type="molecule type" value="Genomic_DNA"/>
</dbReference>
<evidence type="ECO:0000313" key="2">
    <source>
        <dbReference type="EMBL" id="KAL1838349.1"/>
    </source>
</evidence>
<organism evidence="2 3">
    <name type="scientific">Humicola insolens</name>
    <name type="common">Soft-rot fungus</name>
    <dbReference type="NCBI Taxonomy" id="85995"/>
    <lineage>
        <taxon>Eukaryota</taxon>
        <taxon>Fungi</taxon>
        <taxon>Dikarya</taxon>
        <taxon>Ascomycota</taxon>
        <taxon>Pezizomycotina</taxon>
        <taxon>Sordariomycetes</taxon>
        <taxon>Sordariomycetidae</taxon>
        <taxon>Sordariales</taxon>
        <taxon>Chaetomiaceae</taxon>
        <taxon>Mycothermus</taxon>
    </lineage>
</organism>
<dbReference type="InterPro" id="IPR057684">
    <property type="entry name" value="DUF7924"/>
</dbReference>